<keyword evidence="2" id="KW-0812">Transmembrane</keyword>
<evidence type="ECO:0000313" key="3">
    <source>
        <dbReference type="EMBL" id="AHZ46193.1"/>
    </source>
</evidence>
<keyword evidence="2" id="KW-0472">Membrane</keyword>
<proteinExistence type="predicted"/>
<name>A0A059U109_9BACT</name>
<evidence type="ECO:0008006" key="4">
    <source>
        <dbReference type="Google" id="ProtNLM"/>
    </source>
</evidence>
<protein>
    <recommendedName>
        <fullName evidence="4">AsmA domain-containing protein</fullName>
    </recommendedName>
</protein>
<evidence type="ECO:0000256" key="1">
    <source>
        <dbReference type="SAM" id="MobiDB-lite"/>
    </source>
</evidence>
<reference evidence="3" key="1">
    <citation type="submission" date="2014-02" db="EMBL/GenBank/DDBJ databases">
        <title>Screening of novel PKS from marine sediment.</title>
        <authorList>
            <person name="Xie F."/>
            <person name="Fu C."/>
            <person name="Dai H."/>
            <person name="Zhang L."/>
        </authorList>
    </citation>
    <scope>NUCLEOTIDE SEQUENCE</scope>
</reference>
<feature type="region of interest" description="Disordered" evidence="1">
    <location>
        <begin position="1"/>
        <end position="22"/>
    </location>
</feature>
<feature type="transmembrane region" description="Helical" evidence="2">
    <location>
        <begin position="33"/>
        <end position="55"/>
    </location>
</feature>
<organism evidence="3">
    <name type="scientific">uncultured bacterium N27-1E</name>
    <dbReference type="NCBI Taxonomy" id="1497526"/>
    <lineage>
        <taxon>Bacteria</taxon>
        <taxon>environmental samples</taxon>
    </lineage>
</organism>
<evidence type="ECO:0000256" key="2">
    <source>
        <dbReference type="SAM" id="Phobius"/>
    </source>
</evidence>
<sequence>MSSGAPGTTRLRCATGPSGRHNRAGGISMRSTLIRLAAVIVGLVAVSIFAFLFYIDGIARTAIERGSTYALGVETTVDSARIGLISGSFRLAGLEVANPPGFEDPRFLNLGEARLELETSSLREPTVIVPLFAIDGIEVDLDKQRGKANYEVILENLARFESEEAEPEPAPEADAGPGKRFIIQEVVIRDVVAHVRVVERGGVPQVDVVVPEVRMRNLGGEGQPLTAAQVTDVLVKAVLASIAKAGAGLPGGVANALSSGLGQLASVSVDLPDGGRIADSAGGALGAGADAATDAVGTGADAAGDALDAGKGTVEDAGKAVKDLGGRLFGDD</sequence>
<accession>A0A059U109</accession>
<gene>
    <name evidence="3" type="ORF">1e7</name>
</gene>
<dbReference type="AlphaFoldDB" id="A0A059U109"/>
<dbReference type="EMBL" id="KJ508014">
    <property type="protein sequence ID" value="AHZ46193.1"/>
    <property type="molecule type" value="Genomic_DNA"/>
</dbReference>
<keyword evidence="2" id="KW-1133">Transmembrane helix</keyword>